<proteinExistence type="predicted"/>
<reference evidence="2" key="1">
    <citation type="submission" date="2014-09" db="EMBL/GenBank/DDBJ databases">
        <title>Genome sequence of the luminous mushroom Mycena chlorophos for searching fungal bioluminescence genes.</title>
        <authorList>
            <person name="Tanaka Y."/>
            <person name="Kasuga D."/>
            <person name="Oba Y."/>
            <person name="Hase S."/>
            <person name="Sato K."/>
            <person name="Oba Y."/>
            <person name="Sakakibara Y."/>
        </authorList>
    </citation>
    <scope>NUCLEOTIDE SEQUENCE</scope>
</reference>
<keyword evidence="3" id="KW-1185">Reference proteome</keyword>
<feature type="transmembrane region" description="Helical" evidence="1">
    <location>
        <begin position="79"/>
        <end position="99"/>
    </location>
</feature>
<name>A0ABQ0L0F0_MYCCL</name>
<accession>A0ABQ0L0F0</accession>
<evidence type="ECO:0000313" key="2">
    <source>
        <dbReference type="EMBL" id="GAT44654.1"/>
    </source>
</evidence>
<keyword evidence="1" id="KW-1133">Transmembrane helix</keyword>
<keyword evidence="1" id="KW-0472">Membrane</keyword>
<gene>
    <name evidence="2" type="ORF">MCHLO_02269</name>
</gene>
<evidence type="ECO:0000256" key="1">
    <source>
        <dbReference type="SAM" id="Phobius"/>
    </source>
</evidence>
<sequence>MVKQRVGPVWEYAWPKAKKLVPSAKNGVARHSITKALLTFMLVLACMALTTSVASYYGHAWARGYFRDPPPGPEQMGRGVILLLLVVVVLALGAGWLYLRGMEEREPGSEYGRCRPSID</sequence>
<dbReference type="EMBL" id="DF839945">
    <property type="protein sequence ID" value="GAT44654.1"/>
    <property type="molecule type" value="Genomic_DNA"/>
</dbReference>
<evidence type="ECO:0000313" key="3">
    <source>
        <dbReference type="Proteomes" id="UP000815677"/>
    </source>
</evidence>
<feature type="transmembrane region" description="Helical" evidence="1">
    <location>
        <begin position="36"/>
        <end position="59"/>
    </location>
</feature>
<dbReference type="Proteomes" id="UP000815677">
    <property type="component" value="Unassembled WGS sequence"/>
</dbReference>
<protein>
    <submittedName>
        <fullName evidence="2">Uncharacterized protein</fullName>
    </submittedName>
</protein>
<organism evidence="2 3">
    <name type="scientific">Mycena chlorophos</name>
    <name type="common">Agaric fungus</name>
    <name type="synonym">Agaricus chlorophos</name>
    <dbReference type="NCBI Taxonomy" id="658473"/>
    <lineage>
        <taxon>Eukaryota</taxon>
        <taxon>Fungi</taxon>
        <taxon>Dikarya</taxon>
        <taxon>Basidiomycota</taxon>
        <taxon>Agaricomycotina</taxon>
        <taxon>Agaricomycetes</taxon>
        <taxon>Agaricomycetidae</taxon>
        <taxon>Agaricales</taxon>
        <taxon>Marasmiineae</taxon>
        <taxon>Mycenaceae</taxon>
        <taxon>Mycena</taxon>
    </lineage>
</organism>
<keyword evidence="1" id="KW-0812">Transmembrane</keyword>